<evidence type="ECO:0000313" key="1">
    <source>
        <dbReference type="EMBL" id="KAG5624645.1"/>
    </source>
</evidence>
<dbReference type="OrthoDB" id="342454at2759"/>
<organism evidence="1 2">
    <name type="scientific">Solanum commersonii</name>
    <name type="common">Commerson's wild potato</name>
    <name type="synonym">Commerson's nightshade</name>
    <dbReference type="NCBI Taxonomy" id="4109"/>
    <lineage>
        <taxon>Eukaryota</taxon>
        <taxon>Viridiplantae</taxon>
        <taxon>Streptophyta</taxon>
        <taxon>Embryophyta</taxon>
        <taxon>Tracheophyta</taxon>
        <taxon>Spermatophyta</taxon>
        <taxon>Magnoliopsida</taxon>
        <taxon>eudicotyledons</taxon>
        <taxon>Gunneridae</taxon>
        <taxon>Pentapetalae</taxon>
        <taxon>asterids</taxon>
        <taxon>lamiids</taxon>
        <taxon>Solanales</taxon>
        <taxon>Solanaceae</taxon>
        <taxon>Solanoideae</taxon>
        <taxon>Solaneae</taxon>
        <taxon>Solanum</taxon>
    </lineage>
</organism>
<evidence type="ECO:0000313" key="2">
    <source>
        <dbReference type="Proteomes" id="UP000824120"/>
    </source>
</evidence>
<keyword evidence="2" id="KW-1185">Reference proteome</keyword>
<dbReference type="AlphaFoldDB" id="A0A9J6AJ48"/>
<sequence>MGGLAHIDNSSPSSLLENKKCILLGSNLLEIIEFLRVIFIDVEYVVKVPFGVAQWFGLGTSMLEVSSSKPLANKSKGWFGLGTSMLEVSSSKPLASKSKGFAFWVELVAPDLPSAGYLSYVSTSIGVVKGKTCYWVKIPRK</sequence>
<name>A0A9J6AJ48_SOLCO</name>
<gene>
    <name evidence="1" type="ORF">H5410_009863</name>
</gene>
<dbReference type="Proteomes" id="UP000824120">
    <property type="component" value="Chromosome 2"/>
</dbReference>
<reference evidence="1 2" key="1">
    <citation type="submission" date="2020-09" db="EMBL/GenBank/DDBJ databases">
        <title>De no assembly of potato wild relative species, Solanum commersonii.</title>
        <authorList>
            <person name="Cho K."/>
        </authorList>
    </citation>
    <scope>NUCLEOTIDE SEQUENCE [LARGE SCALE GENOMIC DNA]</scope>
    <source>
        <strain evidence="1">LZ3.2</strain>
        <tissue evidence="1">Leaf</tissue>
    </source>
</reference>
<proteinExistence type="predicted"/>
<dbReference type="EMBL" id="JACXVP010000002">
    <property type="protein sequence ID" value="KAG5624645.1"/>
    <property type="molecule type" value="Genomic_DNA"/>
</dbReference>
<comment type="caution">
    <text evidence="1">The sequence shown here is derived from an EMBL/GenBank/DDBJ whole genome shotgun (WGS) entry which is preliminary data.</text>
</comment>
<protein>
    <submittedName>
        <fullName evidence="1">Uncharacterized protein</fullName>
    </submittedName>
</protein>
<accession>A0A9J6AJ48</accession>